<name>A0AAV0LGL3_9ROSI</name>
<evidence type="ECO:0000313" key="2">
    <source>
        <dbReference type="Proteomes" id="UP001154282"/>
    </source>
</evidence>
<dbReference type="Proteomes" id="UP001154282">
    <property type="component" value="Unassembled WGS sequence"/>
</dbReference>
<evidence type="ECO:0000313" key="1">
    <source>
        <dbReference type="EMBL" id="CAI0433417.1"/>
    </source>
</evidence>
<keyword evidence="2" id="KW-1185">Reference proteome</keyword>
<proteinExistence type="predicted"/>
<accession>A0AAV0LGL3</accession>
<reference evidence="1" key="1">
    <citation type="submission" date="2022-08" db="EMBL/GenBank/DDBJ databases">
        <authorList>
            <person name="Gutierrez-Valencia J."/>
        </authorList>
    </citation>
    <scope>NUCLEOTIDE SEQUENCE</scope>
</reference>
<gene>
    <name evidence="1" type="ORF">LITE_LOCUS23860</name>
</gene>
<dbReference type="EMBL" id="CAMGYJ010000006">
    <property type="protein sequence ID" value="CAI0433417.1"/>
    <property type="molecule type" value="Genomic_DNA"/>
</dbReference>
<comment type="caution">
    <text evidence="1">The sequence shown here is derived from an EMBL/GenBank/DDBJ whole genome shotgun (WGS) entry which is preliminary data.</text>
</comment>
<protein>
    <submittedName>
        <fullName evidence="1">Uncharacterized protein</fullName>
    </submittedName>
</protein>
<sequence>MELCDKKAKLSYTHLMADLKSHLQRLYA</sequence>
<dbReference type="AlphaFoldDB" id="A0AAV0LGL3"/>
<organism evidence="1 2">
    <name type="scientific">Linum tenue</name>
    <dbReference type="NCBI Taxonomy" id="586396"/>
    <lineage>
        <taxon>Eukaryota</taxon>
        <taxon>Viridiplantae</taxon>
        <taxon>Streptophyta</taxon>
        <taxon>Embryophyta</taxon>
        <taxon>Tracheophyta</taxon>
        <taxon>Spermatophyta</taxon>
        <taxon>Magnoliopsida</taxon>
        <taxon>eudicotyledons</taxon>
        <taxon>Gunneridae</taxon>
        <taxon>Pentapetalae</taxon>
        <taxon>rosids</taxon>
        <taxon>fabids</taxon>
        <taxon>Malpighiales</taxon>
        <taxon>Linaceae</taxon>
        <taxon>Linum</taxon>
    </lineage>
</organism>